<evidence type="ECO:0000256" key="1">
    <source>
        <dbReference type="SAM" id="SignalP"/>
    </source>
</evidence>
<dbReference type="EMBL" id="CP017834">
    <property type="protein sequence ID" value="APJ04906.1"/>
    <property type="molecule type" value="Genomic_DNA"/>
</dbReference>
<dbReference type="AlphaFoldDB" id="A0A1L4D3W4"/>
<evidence type="ECO:0000313" key="2">
    <source>
        <dbReference type="EMBL" id="APJ04906.1"/>
    </source>
</evidence>
<proteinExistence type="predicted"/>
<name>A0A1L4D3W4_9BACT</name>
<sequence length="362" mass="41029">MKYSYVVSLSFLSLLALPIITSCGGNSSSPPNKHTERSNTFLKANVSVLPTKDFQLPTNKFKLMGIYSNCAGKLEGEEWFHSKDTSSLILMKVDKDNIDNKDCKLSITGFSFEENGNTFEYKYINENNKEIKGHLLVENFSDLDSIKSSFKIEGVFTDLQKKDKNLNEFIYADAKIDPVDFSRDPTITIVLSEMKIFDSNEIAGLDLVKIDKHEIYSENEIKLNLKQIPAPDYSINPSEKLKIIYDVSSRVVLYSGKILFTKNKTLGNKYVIAPNEDLESPISYQKVHALFKNTDNVFNTVDSIAISGAQLQKLAKLPHKLESKQVTKAYVIFQNENSDLNLSSYQIYTITIEMKDEKKKSN</sequence>
<feature type="signal peptide" evidence="1">
    <location>
        <begin position="1"/>
        <end position="24"/>
    </location>
</feature>
<dbReference type="PROSITE" id="PS51257">
    <property type="entry name" value="PROKAR_LIPOPROTEIN"/>
    <property type="match status" value="1"/>
</dbReference>
<dbReference type="KEGG" id="saqi:AXG55_13790"/>
<evidence type="ECO:0000313" key="3">
    <source>
        <dbReference type="Proteomes" id="UP000184731"/>
    </source>
</evidence>
<keyword evidence="3" id="KW-1185">Reference proteome</keyword>
<dbReference type="RefSeq" id="WP_148698666.1">
    <property type="nucleotide sequence ID" value="NZ_CP017834.1"/>
</dbReference>
<organism evidence="2 3">
    <name type="scientific">Silvanigrella aquatica</name>
    <dbReference type="NCBI Taxonomy" id="1915309"/>
    <lineage>
        <taxon>Bacteria</taxon>
        <taxon>Pseudomonadati</taxon>
        <taxon>Bdellovibrionota</taxon>
        <taxon>Oligoflexia</taxon>
        <taxon>Silvanigrellales</taxon>
        <taxon>Silvanigrellaceae</taxon>
        <taxon>Silvanigrella</taxon>
    </lineage>
</organism>
<accession>A0A1L4D3W4</accession>
<gene>
    <name evidence="2" type="ORF">AXG55_13790</name>
</gene>
<evidence type="ECO:0008006" key="4">
    <source>
        <dbReference type="Google" id="ProtNLM"/>
    </source>
</evidence>
<reference evidence="2 3" key="1">
    <citation type="submission" date="2016-10" db="EMBL/GenBank/DDBJ databases">
        <title>Silvanigrella aquatica sp. nov., isolated from a freshwater lake located in the Black Forest, Germany, description of Silvanigrellaceae fam. nov., Silvanigrellales ord. nov., reclassification of the order Bdellovibrionales in the class Oligoflexia, reclassification of the families Bacteriovoracaceae and Halobacteriovoraceae in the new order Bacteriovoracales ord. nov., and reclassification of the family Pseudobacteriovoracaceae in the order Oligoflexiales.</title>
        <authorList>
            <person name="Hahn M.W."/>
            <person name="Schmidt J."/>
            <person name="Koll U."/>
            <person name="Rohde M."/>
            <person name="Verbag S."/>
            <person name="Pitt A."/>
            <person name="Nakai R."/>
            <person name="Naganuma T."/>
            <person name="Lang E."/>
        </authorList>
    </citation>
    <scope>NUCLEOTIDE SEQUENCE [LARGE SCALE GENOMIC DNA]</scope>
    <source>
        <strain evidence="2 3">MWH-Nonnen-W8red</strain>
    </source>
</reference>
<feature type="chain" id="PRO_5012227969" description="Lipoprotein" evidence="1">
    <location>
        <begin position="25"/>
        <end position="362"/>
    </location>
</feature>
<dbReference type="Proteomes" id="UP000184731">
    <property type="component" value="Chromosome"/>
</dbReference>
<protein>
    <recommendedName>
        <fullName evidence="4">Lipoprotein</fullName>
    </recommendedName>
</protein>
<keyword evidence="1" id="KW-0732">Signal</keyword>